<keyword evidence="4" id="KW-0677">Repeat</keyword>
<evidence type="ECO:0000313" key="10">
    <source>
        <dbReference type="EnsemblPlants" id="AUR62002519-RA:cds"/>
    </source>
</evidence>
<accession>A0A803KU11</accession>
<dbReference type="InterPro" id="IPR036322">
    <property type="entry name" value="WD40_repeat_dom_sf"/>
</dbReference>
<keyword evidence="2 8" id="KW-0853">WD repeat</keyword>
<evidence type="ECO:0000256" key="3">
    <source>
        <dbReference type="ARBA" id="ARBA00022618"/>
    </source>
</evidence>
<feature type="domain" description="CDC20/Fizzy WD40" evidence="9">
    <location>
        <begin position="86"/>
        <end position="382"/>
    </location>
</feature>
<evidence type="ECO:0000256" key="4">
    <source>
        <dbReference type="ARBA" id="ARBA00022737"/>
    </source>
</evidence>
<keyword evidence="11" id="KW-1185">Reference proteome</keyword>
<dbReference type="GO" id="GO:0005680">
    <property type="term" value="C:anaphase-promoting complex"/>
    <property type="evidence" value="ECO:0007669"/>
    <property type="project" value="TreeGrafter"/>
</dbReference>
<evidence type="ECO:0000256" key="6">
    <source>
        <dbReference type="ARBA" id="ARBA00023306"/>
    </source>
</evidence>
<evidence type="ECO:0000313" key="11">
    <source>
        <dbReference type="Proteomes" id="UP000596660"/>
    </source>
</evidence>
<dbReference type="GO" id="GO:0010997">
    <property type="term" value="F:anaphase-promoting complex binding"/>
    <property type="evidence" value="ECO:0007669"/>
    <property type="project" value="InterPro"/>
</dbReference>
<comment type="function">
    <text evidence="7">Component of the anaphase promoting complex/cyclosome (APC/C), a cell cycle-regulated E3 ubiquitin-protein ligase complex that controls progression through mitosis and the G1 phase of the cell cycle.</text>
</comment>
<evidence type="ECO:0000256" key="2">
    <source>
        <dbReference type="ARBA" id="ARBA00022574"/>
    </source>
</evidence>
<dbReference type="InterPro" id="IPR015943">
    <property type="entry name" value="WD40/YVTN_repeat-like_dom_sf"/>
</dbReference>
<reference evidence="10" key="2">
    <citation type="submission" date="2021-03" db="UniProtKB">
        <authorList>
            <consortium name="EnsemblPlants"/>
        </authorList>
    </citation>
    <scope>IDENTIFICATION</scope>
</reference>
<dbReference type="PROSITE" id="PS50082">
    <property type="entry name" value="WD_REPEATS_2"/>
    <property type="match status" value="3"/>
</dbReference>
<dbReference type="SUPFAM" id="SSF50978">
    <property type="entry name" value="WD40 repeat-like"/>
    <property type="match status" value="1"/>
</dbReference>
<sequence>MDFHYAHYMLTEGWKEKKKEEDQSPFSPSKEAYRQRLKEVFGMNRSRILAFSNKPPAPLPLATPNLEAVSLPKRIRRVPQTAERILDCPGLINDYYLNLLDWGKGNVLAIALENTVYLWDASTHTTLELVTVSDDEGPVTSVSWAPDCRHIAIGLDNSKIQVWDSTASRKVRTLREGHQARIGSLAWNRNILTTGSADSRIINNDLRVRSHIVETYRGHRHEVCGLKWSPSGRYLASGGNDNLVHIWDRSMASFNSATQWLHRIQDHTAAVKALAWCPFQSNMLASGGGMNDQCIKFWNINTGACLNSVNTGSQVSALIWSNNERELLSSHGLPDNNLILWKYPSMVQMAELTGHTSRVLFMSQSPDGLAVASAGDETLRIWNVFGNPDQATPKKEVTHEPFAHVSRIR</sequence>
<organism evidence="10 11">
    <name type="scientific">Chenopodium quinoa</name>
    <name type="common">Quinoa</name>
    <dbReference type="NCBI Taxonomy" id="63459"/>
    <lineage>
        <taxon>Eukaryota</taxon>
        <taxon>Viridiplantae</taxon>
        <taxon>Streptophyta</taxon>
        <taxon>Embryophyta</taxon>
        <taxon>Tracheophyta</taxon>
        <taxon>Spermatophyta</taxon>
        <taxon>Magnoliopsida</taxon>
        <taxon>eudicotyledons</taxon>
        <taxon>Gunneridae</taxon>
        <taxon>Pentapetalae</taxon>
        <taxon>Caryophyllales</taxon>
        <taxon>Chenopodiaceae</taxon>
        <taxon>Chenopodioideae</taxon>
        <taxon>Atripliceae</taxon>
        <taxon>Chenopodium</taxon>
    </lineage>
</organism>
<dbReference type="Proteomes" id="UP000596660">
    <property type="component" value="Unplaced"/>
</dbReference>
<dbReference type="PANTHER" id="PTHR19918:SF8">
    <property type="entry name" value="FI02843P"/>
    <property type="match status" value="1"/>
</dbReference>
<dbReference type="Pfam" id="PF24807">
    <property type="entry name" value="WD40_CDC20-Fz"/>
    <property type="match status" value="1"/>
</dbReference>
<evidence type="ECO:0000256" key="5">
    <source>
        <dbReference type="ARBA" id="ARBA00022776"/>
    </source>
</evidence>
<dbReference type="EnsemblPlants" id="AUR62002519-RA">
    <property type="protein sequence ID" value="AUR62002519-RA:cds"/>
    <property type="gene ID" value="AUR62002519"/>
</dbReference>
<feature type="repeat" description="WD" evidence="8">
    <location>
        <begin position="216"/>
        <end position="248"/>
    </location>
</feature>
<feature type="repeat" description="WD" evidence="8">
    <location>
        <begin position="352"/>
        <end position="384"/>
    </location>
</feature>
<dbReference type="GO" id="GO:0051301">
    <property type="term" value="P:cell division"/>
    <property type="evidence" value="ECO:0007669"/>
    <property type="project" value="UniProtKB-KW"/>
</dbReference>
<dbReference type="Gene3D" id="2.130.10.10">
    <property type="entry name" value="YVTN repeat-like/Quinoprotein amine dehydrogenase"/>
    <property type="match status" value="1"/>
</dbReference>
<dbReference type="GO" id="GO:0031145">
    <property type="term" value="P:anaphase-promoting complex-dependent catabolic process"/>
    <property type="evidence" value="ECO:0007669"/>
    <property type="project" value="TreeGrafter"/>
</dbReference>
<dbReference type="CDD" id="cd00200">
    <property type="entry name" value="WD40"/>
    <property type="match status" value="1"/>
</dbReference>
<dbReference type="OMA" id="WLHRIQD"/>
<dbReference type="UniPathway" id="UPA00143"/>
<dbReference type="PROSITE" id="PS00678">
    <property type="entry name" value="WD_REPEATS_1"/>
    <property type="match status" value="1"/>
</dbReference>
<comment type="similarity">
    <text evidence="1">Belongs to the WD repeat CDC20/Fizzy family.</text>
</comment>
<dbReference type="GO" id="GO:1990757">
    <property type="term" value="F:ubiquitin ligase activator activity"/>
    <property type="evidence" value="ECO:0007669"/>
    <property type="project" value="TreeGrafter"/>
</dbReference>
<dbReference type="InterPro" id="IPR056150">
    <property type="entry name" value="WD40_CDC20-Fz"/>
</dbReference>
<dbReference type="GO" id="GO:0016567">
    <property type="term" value="P:protein ubiquitination"/>
    <property type="evidence" value="ECO:0007669"/>
    <property type="project" value="UniProtKB-UniPathway"/>
</dbReference>
<dbReference type="InterPro" id="IPR001680">
    <property type="entry name" value="WD40_rpt"/>
</dbReference>
<dbReference type="InterPro" id="IPR033010">
    <property type="entry name" value="Cdc20/Fizzy"/>
</dbReference>
<dbReference type="PROSITE" id="PS50294">
    <property type="entry name" value="WD_REPEATS_REGION"/>
    <property type="match status" value="2"/>
</dbReference>
<protein>
    <recommendedName>
        <fullName evidence="9">CDC20/Fizzy WD40 domain-containing protein</fullName>
    </recommendedName>
</protein>
<evidence type="ECO:0000256" key="1">
    <source>
        <dbReference type="ARBA" id="ARBA00006445"/>
    </source>
</evidence>
<dbReference type="SMART" id="SM00320">
    <property type="entry name" value="WD40"/>
    <property type="match status" value="6"/>
</dbReference>
<keyword evidence="3" id="KW-0132">Cell division</keyword>
<evidence type="ECO:0000256" key="8">
    <source>
        <dbReference type="PROSITE-ProRule" id="PRU00221"/>
    </source>
</evidence>
<dbReference type="AlphaFoldDB" id="A0A803KU11"/>
<dbReference type="PANTHER" id="PTHR19918">
    <property type="entry name" value="CELL DIVISION CYCLE 20 CDC20 FIZZY -RELATED"/>
    <property type="match status" value="1"/>
</dbReference>
<evidence type="ECO:0000256" key="7">
    <source>
        <dbReference type="ARBA" id="ARBA00023425"/>
    </source>
</evidence>
<name>A0A803KU11_CHEQI</name>
<proteinExistence type="inferred from homology"/>
<keyword evidence="5" id="KW-0498">Mitosis</keyword>
<feature type="repeat" description="WD" evidence="8">
    <location>
        <begin position="132"/>
        <end position="173"/>
    </location>
</feature>
<dbReference type="GO" id="GO:1905786">
    <property type="term" value="P:positive regulation of anaphase-promoting complex-dependent catabolic process"/>
    <property type="evidence" value="ECO:0007669"/>
    <property type="project" value="TreeGrafter"/>
</dbReference>
<dbReference type="InterPro" id="IPR019775">
    <property type="entry name" value="WD40_repeat_CS"/>
</dbReference>
<keyword evidence="6" id="KW-0131">Cell cycle</keyword>
<evidence type="ECO:0000259" key="9">
    <source>
        <dbReference type="Pfam" id="PF24807"/>
    </source>
</evidence>
<reference evidence="10" key="1">
    <citation type="journal article" date="2017" name="Nature">
        <title>The genome of Chenopodium quinoa.</title>
        <authorList>
            <person name="Jarvis D.E."/>
            <person name="Ho Y.S."/>
            <person name="Lightfoot D.J."/>
            <person name="Schmoeckel S.M."/>
            <person name="Li B."/>
            <person name="Borm T.J.A."/>
            <person name="Ohyanagi H."/>
            <person name="Mineta K."/>
            <person name="Michell C.T."/>
            <person name="Saber N."/>
            <person name="Kharbatia N.M."/>
            <person name="Rupper R.R."/>
            <person name="Sharp A.R."/>
            <person name="Dally N."/>
            <person name="Boughton B.A."/>
            <person name="Woo Y.H."/>
            <person name="Gao G."/>
            <person name="Schijlen E.G.W.M."/>
            <person name="Guo X."/>
            <person name="Momin A.A."/>
            <person name="Negrao S."/>
            <person name="Al-Babili S."/>
            <person name="Gehring C."/>
            <person name="Roessner U."/>
            <person name="Jung C."/>
            <person name="Murphy K."/>
            <person name="Arold S.T."/>
            <person name="Gojobori T."/>
            <person name="van der Linden C.G."/>
            <person name="van Loo E.N."/>
            <person name="Jellen E.N."/>
            <person name="Maughan P.J."/>
            <person name="Tester M."/>
        </authorList>
    </citation>
    <scope>NUCLEOTIDE SEQUENCE [LARGE SCALE GENOMIC DNA]</scope>
    <source>
        <strain evidence="10">cv. PI 614886</strain>
    </source>
</reference>
<dbReference type="Gramene" id="AUR62002519-RA">
    <property type="protein sequence ID" value="AUR62002519-RA:cds"/>
    <property type="gene ID" value="AUR62002519"/>
</dbReference>